<dbReference type="AlphaFoldDB" id="A0A8H7KGC2"/>
<dbReference type="Proteomes" id="UP000629468">
    <property type="component" value="Unassembled WGS sequence"/>
</dbReference>
<organism evidence="1 2">
    <name type="scientific">Agaricus bisporus var. burnettii</name>
    <dbReference type="NCBI Taxonomy" id="192524"/>
    <lineage>
        <taxon>Eukaryota</taxon>
        <taxon>Fungi</taxon>
        <taxon>Dikarya</taxon>
        <taxon>Basidiomycota</taxon>
        <taxon>Agaricomycotina</taxon>
        <taxon>Agaricomycetes</taxon>
        <taxon>Agaricomycetidae</taxon>
        <taxon>Agaricales</taxon>
        <taxon>Agaricineae</taxon>
        <taxon>Agaricaceae</taxon>
        <taxon>Agaricus</taxon>
    </lineage>
</organism>
<comment type="caution">
    <text evidence="1">The sequence shown here is derived from an EMBL/GenBank/DDBJ whole genome shotgun (WGS) entry which is preliminary data.</text>
</comment>
<reference evidence="1 2" key="1">
    <citation type="journal article" name="Sci. Rep.">
        <title>Telomere-to-telomere assembled and centromere annotated genomes of the two main subspecies of the button mushroom Agaricus bisporus reveal especially polymorphic chromosome ends.</title>
        <authorList>
            <person name="Sonnenberg A.S.M."/>
            <person name="Sedaghat-Telgerd N."/>
            <person name="Lavrijssen B."/>
            <person name="Ohm R.A."/>
            <person name="Hendrickx P.M."/>
            <person name="Scholtmeijer K."/>
            <person name="Baars J.J.P."/>
            <person name="van Peer A."/>
        </authorList>
    </citation>
    <scope>NUCLEOTIDE SEQUENCE [LARGE SCALE GENOMIC DNA]</scope>
    <source>
        <strain evidence="1 2">H119_p4</strain>
    </source>
</reference>
<proteinExistence type="predicted"/>
<evidence type="ECO:0000313" key="2">
    <source>
        <dbReference type="Proteomes" id="UP000629468"/>
    </source>
</evidence>
<protein>
    <submittedName>
        <fullName evidence="1">Uncharacterized protein</fullName>
    </submittedName>
</protein>
<accession>A0A8H7KGC2</accession>
<gene>
    <name evidence="1" type="ORF">Agabi119p4_6108</name>
</gene>
<sequence>MTMHPELEEAFNTGLSMPGVFKIFTKHHSSLKEDRIDFDSSAWSELVHTDCAFWDNWKPLFRRVFRMPIVSHPVSELSMSIHRTLTREIISWLCDSERRSNVYLVAEPQMPTTYSYRNRRARVFANVCCDAQRFGLPLRNDPDGLGQIIQSLISELVTVYHPYRRIVTRELIDNPGILGLSTRTLFNKLIRAPWKALQESHPHYTSTPPVVVLHWDSEYPDQELLHSICELGSPPRSSSLLWIISIDTNIKLPIRDLLHPSVPFQYFRLPICYNEGPADVALILHDRFSALRREYEAGFDEDEIWPSEKQMSQLARVVSGLFGFVEVIIQFVDWEDDGGPRAHLETFLAYMTDSPSPSDERPYCALDHFYTRALSDLPPHLLSVLKLAFGILYSNLYRVTSLELELPCLLSLGNDTFFSVLPHLYRLAVVNDSGDYDYNAWFKMFLKDPTRSGQFYSPESESRLAVHHGCLRILGYTSNVTAILKLMIPGIQARQNMGYRLKTEKLRDFACHELSSNGDSTSLRHFDFRCLAHTCNQLSLGRFMKLLRRLYLGKVYSPHIVRVQPMGLLDRQFIGKCEGLAKPWDFGAKQPSLDPKYVLLGFETETVLVLLSPSEYDPEDILYGRVIIYTSAMLDYM</sequence>
<name>A0A8H7KGC2_AGABI</name>
<evidence type="ECO:0000313" key="1">
    <source>
        <dbReference type="EMBL" id="KAF7771797.1"/>
    </source>
</evidence>
<dbReference type="EMBL" id="JABXXO010000008">
    <property type="protein sequence ID" value="KAF7771797.1"/>
    <property type="molecule type" value="Genomic_DNA"/>
</dbReference>